<name>A0A8J3YNR5_9ACTN</name>
<dbReference type="Proteomes" id="UP000619260">
    <property type="component" value="Unassembled WGS sequence"/>
</dbReference>
<evidence type="ECO:0000256" key="2">
    <source>
        <dbReference type="ARBA" id="ARBA00008847"/>
    </source>
</evidence>
<dbReference type="UniPathway" id="UPA00070">
    <property type="reaction ID" value="UER00120"/>
</dbReference>
<feature type="domain" description="Orotidine 5'-phosphate decarboxylase" evidence="8">
    <location>
        <begin position="17"/>
        <end position="263"/>
    </location>
</feature>
<dbReference type="GO" id="GO:0006207">
    <property type="term" value="P:'de novo' pyrimidine nucleobase biosynthetic process"/>
    <property type="evidence" value="ECO:0007669"/>
    <property type="project" value="InterPro"/>
</dbReference>
<dbReference type="InterPro" id="IPR001754">
    <property type="entry name" value="OMPdeCOase_dom"/>
</dbReference>
<dbReference type="InterPro" id="IPR011060">
    <property type="entry name" value="RibuloseP-bd_barrel"/>
</dbReference>
<dbReference type="SUPFAM" id="SSF51366">
    <property type="entry name" value="Ribulose-phoshate binding barrel"/>
    <property type="match status" value="1"/>
</dbReference>
<comment type="pathway">
    <text evidence="1 7">Pyrimidine metabolism; UMP biosynthesis via de novo pathway; UMP from orotate: step 2/2.</text>
</comment>
<dbReference type="Pfam" id="PF00215">
    <property type="entry name" value="OMPdecase"/>
    <property type="match status" value="1"/>
</dbReference>
<dbReference type="GO" id="GO:0004590">
    <property type="term" value="F:orotidine-5'-phosphate decarboxylase activity"/>
    <property type="evidence" value="ECO:0007669"/>
    <property type="project" value="UniProtKB-UniRule"/>
</dbReference>
<dbReference type="PANTHER" id="PTHR43375:SF1">
    <property type="entry name" value="OROTIDINE 5'-PHOSPHATE DECARBOXYLASE"/>
    <property type="match status" value="1"/>
</dbReference>
<keyword evidence="3 7" id="KW-0210">Decarboxylase</keyword>
<evidence type="ECO:0000313" key="9">
    <source>
        <dbReference type="EMBL" id="GIJ47807.1"/>
    </source>
</evidence>
<dbReference type="GO" id="GO:0044205">
    <property type="term" value="P:'de novo' UMP biosynthetic process"/>
    <property type="evidence" value="ECO:0007669"/>
    <property type="project" value="UniProtKB-UniRule"/>
</dbReference>
<comment type="caution">
    <text evidence="9">The sequence shown here is derived from an EMBL/GenBank/DDBJ whole genome shotgun (WGS) entry which is preliminary data.</text>
</comment>
<reference evidence="9" key="1">
    <citation type="submission" date="2021-01" db="EMBL/GenBank/DDBJ databases">
        <title>Whole genome shotgun sequence of Virgisporangium aliadipatigenens NBRC 105644.</title>
        <authorList>
            <person name="Komaki H."/>
            <person name="Tamura T."/>
        </authorList>
    </citation>
    <scope>NUCLEOTIDE SEQUENCE</scope>
    <source>
        <strain evidence="9">NBRC 105644</strain>
    </source>
</reference>
<organism evidence="9 10">
    <name type="scientific">Virgisporangium aliadipatigenens</name>
    <dbReference type="NCBI Taxonomy" id="741659"/>
    <lineage>
        <taxon>Bacteria</taxon>
        <taxon>Bacillati</taxon>
        <taxon>Actinomycetota</taxon>
        <taxon>Actinomycetes</taxon>
        <taxon>Micromonosporales</taxon>
        <taxon>Micromonosporaceae</taxon>
        <taxon>Virgisporangium</taxon>
    </lineage>
</organism>
<dbReference type="RefSeq" id="WP_203901308.1">
    <property type="nucleotide sequence ID" value="NZ_BOPF01000017.1"/>
</dbReference>
<evidence type="ECO:0000256" key="7">
    <source>
        <dbReference type="HAMAP-Rule" id="MF_01215"/>
    </source>
</evidence>
<evidence type="ECO:0000259" key="8">
    <source>
        <dbReference type="SMART" id="SM00934"/>
    </source>
</evidence>
<comment type="catalytic activity">
    <reaction evidence="6 7">
        <text>orotidine 5'-phosphate + H(+) = UMP + CO2</text>
        <dbReference type="Rhea" id="RHEA:11596"/>
        <dbReference type="ChEBI" id="CHEBI:15378"/>
        <dbReference type="ChEBI" id="CHEBI:16526"/>
        <dbReference type="ChEBI" id="CHEBI:57538"/>
        <dbReference type="ChEBI" id="CHEBI:57865"/>
        <dbReference type="EC" id="4.1.1.23"/>
    </reaction>
</comment>
<dbReference type="CDD" id="cd04725">
    <property type="entry name" value="OMP_decarboxylase_like"/>
    <property type="match status" value="1"/>
</dbReference>
<feature type="active site" description="Proton donor" evidence="7">
    <location>
        <position position="96"/>
    </location>
</feature>
<keyword evidence="4 7" id="KW-0665">Pyrimidine biosynthesis</keyword>
<dbReference type="EMBL" id="BOPF01000017">
    <property type="protein sequence ID" value="GIJ47807.1"/>
    <property type="molecule type" value="Genomic_DNA"/>
</dbReference>
<evidence type="ECO:0000256" key="5">
    <source>
        <dbReference type="ARBA" id="ARBA00023239"/>
    </source>
</evidence>
<evidence type="ECO:0000256" key="3">
    <source>
        <dbReference type="ARBA" id="ARBA00022793"/>
    </source>
</evidence>
<comment type="similarity">
    <text evidence="2 7">Belongs to the OMP decarboxylase family. Type 2 subfamily.</text>
</comment>
<protein>
    <recommendedName>
        <fullName evidence="7">Orotidine 5'-phosphate decarboxylase</fullName>
        <ecNumber evidence="7">4.1.1.23</ecNumber>
    </recommendedName>
    <alternativeName>
        <fullName evidence="7">OMP decarboxylase</fullName>
        <shortName evidence="7">OMPDCase</shortName>
        <shortName evidence="7">OMPdecase</shortName>
    </alternativeName>
</protein>
<dbReference type="PROSITE" id="PS00156">
    <property type="entry name" value="OMPDECASE"/>
    <property type="match status" value="1"/>
</dbReference>
<dbReference type="NCBIfam" id="TIGR02127">
    <property type="entry name" value="pyrF_sub2"/>
    <property type="match status" value="1"/>
</dbReference>
<dbReference type="HAMAP" id="MF_01215">
    <property type="entry name" value="OMPdecase_type2"/>
    <property type="match status" value="1"/>
</dbReference>
<dbReference type="InterPro" id="IPR013785">
    <property type="entry name" value="Aldolase_TIM"/>
</dbReference>
<dbReference type="EC" id="4.1.1.23" evidence="7"/>
<keyword evidence="5 7" id="KW-0456">Lyase</keyword>
<keyword evidence="10" id="KW-1185">Reference proteome</keyword>
<evidence type="ECO:0000256" key="6">
    <source>
        <dbReference type="ARBA" id="ARBA00049157"/>
    </source>
</evidence>
<dbReference type="AlphaFoldDB" id="A0A8J3YNR5"/>
<dbReference type="InterPro" id="IPR018089">
    <property type="entry name" value="OMPdecase_AS"/>
</dbReference>
<accession>A0A8J3YNR5</accession>
<dbReference type="Gene3D" id="3.20.20.70">
    <property type="entry name" value="Aldolase class I"/>
    <property type="match status" value="1"/>
</dbReference>
<proteinExistence type="inferred from homology"/>
<evidence type="ECO:0000256" key="4">
    <source>
        <dbReference type="ARBA" id="ARBA00022975"/>
    </source>
</evidence>
<evidence type="ECO:0000313" key="10">
    <source>
        <dbReference type="Proteomes" id="UP000619260"/>
    </source>
</evidence>
<evidence type="ECO:0000256" key="1">
    <source>
        <dbReference type="ARBA" id="ARBA00004861"/>
    </source>
</evidence>
<sequence length="275" mass="28580">MERFGARLRSAMENLGPLCVGIDPHPQLLTAWGLSDDAAGLRKFCETCVSSMAGRVAVVKPQSAFFERHGAAGVSVLESTIRQLRDAGTLVLLDVKRGDIGSTAAAYADAYLDPTSPLASDAITASPYLGFGSLRPMIDRALDSGAGVFVLALTSNPEGAQVQRAVGPDKTTVAQAMINAIAQVNEGVAPMGDIGAVIGATVGRSALELSTVNGPLLAPGLGAQGGKVDDLVDVFGDATRLVLPSYSREILGRGPRVEDLRAAVTRTLDDVRRLL</sequence>
<dbReference type="PANTHER" id="PTHR43375">
    <property type="entry name" value="OROTIDINE 5'-PHOSPHATE DECARBOXYLASE"/>
    <property type="match status" value="1"/>
</dbReference>
<dbReference type="InterPro" id="IPR011995">
    <property type="entry name" value="OMPdecase_type-2"/>
</dbReference>
<dbReference type="SMART" id="SM00934">
    <property type="entry name" value="OMPdecase"/>
    <property type="match status" value="1"/>
</dbReference>
<gene>
    <name evidence="7 9" type="primary">pyrF</name>
    <name evidence="9" type="ORF">Val02_46930</name>
</gene>